<accession>A0A1S8RD50</accession>
<proteinExistence type="predicted"/>
<dbReference type="InterPro" id="IPR036397">
    <property type="entry name" value="RNaseH_sf"/>
</dbReference>
<feature type="domain" description="Tc1-like transposase DDE" evidence="1">
    <location>
        <begin position="16"/>
        <end position="161"/>
    </location>
</feature>
<gene>
    <name evidence="3" type="ORF">CLBCK_50940</name>
    <name evidence="2" type="ORF">HF849_25430</name>
</gene>
<evidence type="ECO:0000313" key="5">
    <source>
        <dbReference type="Proteomes" id="UP000587880"/>
    </source>
</evidence>
<dbReference type="AlphaFoldDB" id="A0A1S8RD50"/>
<evidence type="ECO:0000313" key="4">
    <source>
        <dbReference type="Proteomes" id="UP000190973"/>
    </source>
</evidence>
<evidence type="ECO:0000313" key="3">
    <source>
        <dbReference type="EMBL" id="OOM51099.1"/>
    </source>
</evidence>
<dbReference type="Proteomes" id="UP000190973">
    <property type="component" value="Unassembled WGS sequence"/>
</dbReference>
<dbReference type="Proteomes" id="UP000587880">
    <property type="component" value="Unassembled WGS sequence"/>
</dbReference>
<protein>
    <submittedName>
        <fullName evidence="2">Transposase</fullName>
    </submittedName>
</protein>
<dbReference type="EMBL" id="LZZI01000299">
    <property type="protein sequence ID" value="OOM51099.1"/>
    <property type="molecule type" value="Genomic_DNA"/>
</dbReference>
<dbReference type="Gene3D" id="3.30.420.10">
    <property type="entry name" value="Ribonuclease H-like superfamily/Ribonuclease H"/>
    <property type="match status" value="1"/>
</dbReference>
<evidence type="ECO:0000313" key="2">
    <source>
        <dbReference type="EMBL" id="NMF07999.1"/>
    </source>
</evidence>
<reference evidence="2 5" key="2">
    <citation type="submission" date="2020-04" db="EMBL/GenBank/DDBJ databases">
        <authorList>
            <person name="Hitch T.C.A."/>
            <person name="Wylensek D."/>
            <person name="Clavel T."/>
        </authorList>
    </citation>
    <scope>NUCLEOTIDE SEQUENCE [LARGE SCALE GENOMIC DNA]</scope>
    <source>
        <strain evidence="2 5">WB01_NA02</strain>
    </source>
</reference>
<name>A0A1S8RD50_CLOBE</name>
<organism evidence="3 4">
    <name type="scientific">Clostridium beijerinckii</name>
    <name type="common">Clostridium MP</name>
    <dbReference type="NCBI Taxonomy" id="1520"/>
    <lineage>
        <taxon>Bacteria</taxon>
        <taxon>Bacillati</taxon>
        <taxon>Bacillota</taxon>
        <taxon>Clostridia</taxon>
        <taxon>Eubacteriales</taxon>
        <taxon>Clostridiaceae</taxon>
        <taxon>Clostridium</taxon>
    </lineage>
</organism>
<reference evidence="3 4" key="1">
    <citation type="submission" date="2016-05" db="EMBL/GenBank/DDBJ databases">
        <title>Microbial solvent formation.</title>
        <authorList>
            <person name="Poehlein A."/>
            <person name="Montoya Solano J.D."/>
            <person name="Flitsch S."/>
            <person name="Krabben P."/>
            <person name="Duerre P."/>
            <person name="Daniel R."/>
        </authorList>
    </citation>
    <scope>NUCLEOTIDE SEQUENCE [LARGE SCALE GENOMIC DNA]</scope>
    <source>
        <strain evidence="3 4">DSM 53</strain>
    </source>
</reference>
<comment type="caution">
    <text evidence="3">The sequence shown here is derived from an EMBL/GenBank/DDBJ whole genome shotgun (WGS) entry which is preliminary data.</text>
</comment>
<dbReference type="EMBL" id="JABAGD010000120">
    <property type="protein sequence ID" value="NMF07999.1"/>
    <property type="molecule type" value="Genomic_DNA"/>
</dbReference>
<dbReference type="GO" id="GO:0003676">
    <property type="term" value="F:nucleic acid binding"/>
    <property type="evidence" value="ECO:0007669"/>
    <property type="project" value="InterPro"/>
</dbReference>
<sequence>MTTLLDTVEDASDVVIYAMDETYVRLESQNRRSWSLKGISPILERNNSHIGVNIVGASQIHGSFQTFADIYSSNHSITNKEVCNFFDYLLEINKDKKVYIIMDNARTHNCSGMQQYLDGKENLVIINLPTYSPDLNPQENIWNRLKNCIFSSRARANIEELFNDIVSIYEKLNQNKSIEESVTYARNYYA</sequence>
<dbReference type="RefSeq" id="WP_077841215.1">
    <property type="nucleotide sequence ID" value="NZ_JABAGD010000120.1"/>
</dbReference>
<evidence type="ECO:0000259" key="1">
    <source>
        <dbReference type="Pfam" id="PF13358"/>
    </source>
</evidence>
<dbReference type="InterPro" id="IPR038717">
    <property type="entry name" value="Tc1-like_DDE_dom"/>
</dbReference>
<dbReference type="Pfam" id="PF13358">
    <property type="entry name" value="DDE_3"/>
    <property type="match status" value="1"/>
</dbReference>